<keyword evidence="9" id="KW-0723">Serine/threonine-protein kinase</keyword>
<keyword evidence="4 9" id="KW-0418">Kinase</keyword>
<dbReference type="PROSITE" id="PS00108">
    <property type="entry name" value="PROTEIN_KINASE_ST"/>
    <property type="match status" value="1"/>
</dbReference>
<dbReference type="SUPFAM" id="SSF56112">
    <property type="entry name" value="Protein kinase-like (PK-like)"/>
    <property type="match status" value="1"/>
</dbReference>
<dbReference type="SMART" id="SM00028">
    <property type="entry name" value="TPR"/>
    <property type="match status" value="6"/>
</dbReference>
<dbReference type="RefSeq" id="WP_111320413.1">
    <property type="nucleotide sequence ID" value="NZ_BIFX01000001.1"/>
</dbReference>
<dbReference type="EC" id="2.7.11.1" evidence="1"/>
<evidence type="ECO:0000256" key="6">
    <source>
        <dbReference type="PROSITE-ProRule" id="PRU00339"/>
    </source>
</evidence>
<evidence type="ECO:0000256" key="3">
    <source>
        <dbReference type="ARBA" id="ARBA00022741"/>
    </source>
</evidence>
<dbReference type="Pfam" id="PF13432">
    <property type="entry name" value="TPR_16"/>
    <property type="match status" value="1"/>
</dbReference>
<dbReference type="Proteomes" id="UP000248806">
    <property type="component" value="Unassembled WGS sequence"/>
</dbReference>
<evidence type="ECO:0000256" key="5">
    <source>
        <dbReference type="ARBA" id="ARBA00022840"/>
    </source>
</evidence>
<dbReference type="InterPro" id="IPR011990">
    <property type="entry name" value="TPR-like_helical_dom_sf"/>
</dbReference>
<accession>A0A326UC48</accession>
<keyword evidence="6" id="KW-0802">TPR repeat</keyword>
<keyword evidence="5" id="KW-0067">ATP-binding</keyword>
<feature type="compositionally biased region" description="Low complexity" evidence="7">
    <location>
        <begin position="314"/>
        <end position="329"/>
    </location>
</feature>
<proteinExistence type="predicted"/>
<dbReference type="Pfam" id="PF14559">
    <property type="entry name" value="TPR_19"/>
    <property type="match status" value="2"/>
</dbReference>
<evidence type="ECO:0000256" key="2">
    <source>
        <dbReference type="ARBA" id="ARBA00022679"/>
    </source>
</evidence>
<dbReference type="PROSITE" id="PS50011">
    <property type="entry name" value="PROTEIN_KINASE_DOM"/>
    <property type="match status" value="1"/>
</dbReference>
<feature type="repeat" description="TPR" evidence="6">
    <location>
        <begin position="385"/>
        <end position="418"/>
    </location>
</feature>
<dbReference type="CDD" id="cd14014">
    <property type="entry name" value="STKc_PknB_like"/>
    <property type="match status" value="1"/>
</dbReference>
<keyword evidence="2" id="KW-0808">Transferase</keyword>
<dbReference type="InterPro" id="IPR011009">
    <property type="entry name" value="Kinase-like_dom_sf"/>
</dbReference>
<dbReference type="EMBL" id="QKUF01000003">
    <property type="protein sequence ID" value="PZW32945.1"/>
    <property type="molecule type" value="Genomic_DNA"/>
</dbReference>
<dbReference type="InterPro" id="IPR008271">
    <property type="entry name" value="Ser/Thr_kinase_AS"/>
</dbReference>
<dbReference type="SMART" id="SM00220">
    <property type="entry name" value="S_TKc"/>
    <property type="match status" value="1"/>
</dbReference>
<dbReference type="GO" id="GO:0004674">
    <property type="term" value="F:protein serine/threonine kinase activity"/>
    <property type="evidence" value="ECO:0007669"/>
    <property type="project" value="UniProtKB-KW"/>
</dbReference>
<dbReference type="InterPro" id="IPR019734">
    <property type="entry name" value="TPR_rpt"/>
</dbReference>
<keyword evidence="3" id="KW-0547">Nucleotide-binding</keyword>
<reference evidence="9 10" key="1">
    <citation type="submission" date="2018-06" db="EMBL/GenBank/DDBJ databases">
        <title>Genomic Encyclopedia of Archaeal and Bacterial Type Strains, Phase II (KMG-II): from individual species to whole genera.</title>
        <authorList>
            <person name="Goeker M."/>
        </authorList>
    </citation>
    <scope>NUCLEOTIDE SEQUENCE [LARGE SCALE GENOMIC DNA]</scope>
    <source>
        <strain evidence="9 10">ATCC BAA-1881</strain>
    </source>
</reference>
<evidence type="ECO:0000256" key="4">
    <source>
        <dbReference type="ARBA" id="ARBA00022777"/>
    </source>
</evidence>
<dbReference type="OrthoDB" id="136724at2"/>
<evidence type="ECO:0000313" key="9">
    <source>
        <dbReference type="EMBL" id="PZW32945.1"/>
    </source>
</evidence>
<organism evidence="9 10">
    <name type="scientific">Thermosporothrix hazakensis</name>
    <dbReference type="NCBI Taxonomy" id="644383"/>
    <lineage>
        <taxon>Bacteria</taxon>
        <taxon>Bacillati</taxon>
        <taxon>Chloroflexota</taxon>
        <taxon>Ktedonobacteria</taxon>
        <taxon>Ktedonobacterales</taxon>
        <taxon>Thermosporotrichaceae</taxon>
        <taxon>Thermosporothrix</taxon>
    </lineage>
</organism>
<dbReference type="PANTHER" id="PTHR43289">
    <property type="entry name" value="MITOGEN-ACTIVATED PROTEIN KINASE KINASE KINASE 20-RELATED"/>
    <property type="match status" value="1"/>
</dbReference>
<dbReference type="PROSITE" id="PS50293">
    <property type="entry name" value="TPR_REGION"/>
    <property type="match status" value="2"/>
</dbReference>
<name>A0A326UC48_THEHA</name>
<sequence>MRRCADQVDCGYDNRDSDLFCRACALPLIHTMLAGRYRVDALISKGGYAAVFRGVDRHLSRYIGIKVLLPSKTTHTEHEHFLREARIAATLDHPNIAPVLDYGRDGPSVFLVMPLYTAGSLRTRLAQANGPLPFQEAVSNFHQLASALHYAHTRPRPVIHRDIKPENILVHQDDHRLVITDFGIARLLEPGARFGKTVTVRGTVGYMAPEQTSGVVDPRSDQYGCAIVLYEMLTGYHPLDPVSGSVPPASSLNPELPSALDHVIMRALATNPEHRYADMVEFIQAFDQACQPGNHTPVTTPPLSSDSYPIMPRSTNSTNPSLPSVSSSTGKQGIVQDVQTSRVKIRSTGAARDKCREGDHYLKQHQYSQALHAYEEALEMDPRNFHAWNGKGTAHYNQGNYRKALDAYLQATEIEPDNVVVWVSAGLALLRLQRYQQALVHFERALAIDPCYVAAWNGKADAQLDMNMPEEAVASYEQALHCDARSFQAWNGLGNARACLFDYSGAVDAYTQALLINSRSAVAWCNKAEALLRLGHNKAALDALNEATEMDKGYTRAWELKANVYEALGNVHEAQKSRKRARPWNLKP</sequence>
<feature type="domain" description="Protein kinase" evidence="8">
    <location>
        <begin position="37"/>
        <end position="287"/>
    </location>
</feature>
<dbReference type="Pfam" id="PF00069">
    <property type="entry name" value="Pkinase"/>
    <property type="match status" value="1"/>
</dbReference>
<dbReference type="AlphaFoldDB" id="A0A326UC48"/>
<dbReference type="SUPFAM" id="SSF48452">
    <property type="entry name" value="TPR-like"/>
    <property type="match status" value="1"/>
</dbReference>
<dbReference type="Gene3D" id="3.30.200.20">
    <property type="entry name" value="Phosphorylase Kinase, domain 1"/>
    <property type="match status" value="1"/>
</dbReference>
<evidence type="ECO:0000256" key="1">
    <source>
        <dbReference type="ARBA" id="ARBA00012513"/>
    </source>
</evidence>
<feature type="region of interest" description="Disordered" evidence="7">
    <location>
        <begin position="313"/>
        <end position="333"/>
    </location>
</feature>
<feature type="repeat" description="TPR" evidence="6">
    <location>
        <begin position="419"/>
        <end position="452"/>
    </location>
</feature>
<feature type="repeat" description="TPR" evidence="6">
    <location>
        <begin position="351"/>
        <end position="384"/>
    </location>
</feature>
<evidence type="ECO:0000259" key="8">
    <source>
        <dbReference type="PROSITE" id="PS50011"/>
    </source>
</evidence>
<dbReference type="PANTHER" id="PTHR43289:SF6">
    <property type="entry name" value="SERINE_THREONINE-PROTEIN KINASE NEKL-3"/>
    <property type="match status" value="1"/>
</dbReference>
<dbReference type="Gene3D" id="1.25.40.10">
    <property type="entry name" value="Tetratricopeptide repeat domain"/>
    <property type="match status" value="3"/>
</dbReference>
<protein>
    <recommendedName>
        <fullName evidence="1">non-specific serine/threonine protein kinase</fullName>
        <ecNumber evidence="1">2.7.11.1</ecNumber>
    </recommendedName>
</protein>
<dbReference type="GO" id="GO:0005524">
    <property type="term" value="F:ATP binding"/>
    <property type="evidence" value="ECO:0007669"/>
    <property type="project" value="UniProtKB-KW"/>
</dbReference>
<comment type="caution">
    <text evidence="9">The sequence shown here is derived from an EMBL/GenBank/DDBJ whole genome shotgun (WGS) entry which is preliminary data.</text>
</comment>
<evidence type="ECO:0000313" key="10">
    <source>
        <dbReference type="Proteomes" id="UP000248806"/>
    </source>
</evidence>
<keyword evidence="10" id="KW-1185">Reference proteome</keyword>
<dbReference type="Gene3D" id="1.10.510.10">
    <property type="entry name" value="Transferase(Phosphotransferase) domain 1"/>
    <property type="match status" value="1"/>
</dbReference>
<gene>
    <name evidence="9" type="ORF">EI42_01490</name>
</gene>
<evidence type="ECO:0000256" key="7">
    <source>
        <dbReference type="SAM" id="MobiDB-lite"/>
    </source>
</evidence>
<dbReference type="PROSITE" id="PS50005">
    <property type="entry name" value="TPR"/>
    <property type="match status" value="3"/>
</dbReference>
<dbReference type="InterPro" id="IPR000719">
    <property type="entry name" value="Prot_kinase_dom"/>
</dbReference>